<name>D7SGW8_VITVI</name>
<dbReference type="EMBL" id="FN594950">
    <property type="protein sequence ID" value="CBI15648.3"/>
    <property type="molecule type" value="Genomic_DNA"/>
</dbReference>
<dbReference type="Proteomes" id="UP000009183">
    <property type="component" value="Chromosome 17"/>
</dbReference>
<gene>
    <name evidence="1" type="ordered locus">VIT_17s0000g01570</name>
</gene>
<organism evidence="1 2">
    <name type="scientific">Vitis vinifera</name>
    <name type="common">Grape</name>
    <dbReference type="NCBI Taxonomy" id="29760"/>
    <lineage>
        <taxon>Eukaryota</taxon>
        <taxon>Viridiplantae</taxon>
        <taxon>Streptophyta</taxon>
        <taxon>Embryophyta</taxon>
        <taxon>Tracheophyta</taxon>
        <taxon>Spermatophyta</taxon>
        <taxon>Magnoliopsida</taxon>
        <taxon>eudicotyledons</taxon>
        <taxon>Gunneridae</taxon>
        <taxon>Pentapetalae</taxon>
        <taxon>rosids</taxon>
        <taxon>Vitales</taxon>
        <taxon>Vitaceae</taxon>
        <taxon>Viteae</taxon>
        <taxon>Vitis</taxon>
    </lineage>
</organism>
<proteinExistence type="predicted"/>
<accession>D7SGW8</accession>
<keyword evidence="2" id="KW-1185">Reference proteome</keyword>
<dbReference type="PaxDb" id="29760-VIT_17s0000g01570.t01"/>
<evidence type="ECO:0000313" key="2">
    <source>
        <dbReference type="Proteomes" id="UP000009183"/>
    </source>
</evidence>
<sequence>MANLELKCSHQFQMPSHSLIPKDSLTLSIHKKKKKKTT</sequence>
<dbReference type="HOGENOM" id="CLU_3336586_0_0_1"/>
<dbReference type="AlphaFoldDB" id="D7SGW8"/>
<evidence type="ECO:0000313" key="1">
    <source>
        <dbReference type="EMBL" id="CBI15648.3"/>
    </source>
</evidence>
<protein>
    <submittedName>
        <fullName evidence="1">Uncharacterized protein</fullName>
    </submittedName>
</protein>
<dbReference type="InParanoid" id="D7SGW8"/>
<reference evidence="2" key="1">
    <citation type="journal article" date="2007" name="Nature">
        <title>The grapevine genome sequence suggests ancestral hexaploidization in major angiosperm phyla.</title>
        <authorList>
            <consortium name="The French-Italian Public Consortium for Grapevine Genome Characterization."/>
            <person name="Jaillon O."/>
            <person name="Aury J.-M."/>
            <person name="Noel B."/>
            <person name="Policriti A."/>
            <person name="Clepet C."/>
            <person name="Casagrande A."/>
            <person name="Choisne N."/>
            <person name="Aubourg S."/>
            <person name="Vitulo N."/>
            <person name="Jubin C."/>
            <person name="Vezzi A."/>
            <person name="Legeai F."/>
            <person name="Hugueney P."/>
            <person name="Dasilva C."/>
            <person name="Horner D."/>
            <person name="Mica E."/>
            <person name="Jublot D."/>
            <person name="Poulain J."/>
            <person name="Bruyere C."/>
            <person name="Billault A."/>
            <person name="Segurens B."/>
            <person name="Gouyvenoux M."/>
            <person name="Ugarte E."/>
            <person name="Cattonaro F."/>
            <person name="Anthouard V."/>
            <person name="Vico V."/>
            <person name="Del Fabbro C."/>
            <person name="Alaux M."/>
            <person name="Di Gaspero G."/>
            <person name="Dumas V."/>
            <person name="Felice N."/>
            <person name="Paillard S."/>
            <person name="Juman I."/>
            <person name="Moroldo M."/>
            <person name="Scalabrin S."/>
            <person name="Canaguier A."/>
            <person name="Le Clainche I."/>
            <person name="Malacrida G."/>
            <person name="Durand E."/>
            <person name="Pesole G."/>
            <person name="Laucou V."/>
            <person name="Chatelet P."/>
            <person name="Merdinoglu D."/>
            <person name="Delledonne M."/>
            <person name="Pezzotti M."/>
            <person name="Lecharny A."/>
            <person name="Scarpelli C."/>
            <person name="Artiguenave F."/>
            <person name="Pe M.E."/>
            <person name="Valle G."/>
            <person name="Morgante M."/>
            <person name="Caboche M."/>
            <person name="Adam-Blondon A.-F."/>
            <person name="Weissenbach J."/>
            <person name="Quetier F."/>
            <person name="Wincker P."/>
        </authorList>
    </citation>
    <scope>NUCLEOTIDE SEQUENCE [LARGE SCALE GENOMIC DNA]</scope>
    <source>
        <strain evidence="2">cv. Pinot noir / PN40024</strain>
    </source>
</reference>